<evidence type="ECO:0000313" key="1">
    <source>
        <dbReference type="EMBL" id="KAL0284240.1"/>
    </source>
</evidence>
<comment type="caution">
    <text evidence="1">The sequence shown here is derived from an EMBL/GenBank/DDBJ whole genome shotgun (WGS) entry which is preliminary data.</text>
</comment>
<dbReference type="EMBL" id="JACGWK010001667">
    <property type="protein sequence ID" value="KAL0284240.1"/>
    <property type="molecule type" value="Genomic_DNA"/>
</dbReference>
<reference evidence="1" key="1">
    <citation type="submission" date="2020-06" db="EMBL/GenBank/DDBJ databases">
        <authorList>
            <person name="Li T."/>
            <person name="Hu X."/>
            <person name="Zhang T."/>
            <person name="Song X."/>
            <person name="Zhang H."/>
            <person name="Dai N."/>
            <person name="Sheng W."/>
            <person name="Hou X."/>
            <person name="Wei L."/>
        </authorList>
    </citation>
    <scope>NUCLEOTIDE SEQUENCE</scope>
    <source>
        <strain evidence="1">G01</strain>
        <tissue evidence="1">Leaf</tissue>
    </source>
</reference>
<gene>
    <name evidence="1" type="ORF">Sangu_2837500</name>
</gene>
<protein>
    <submittedName>
        <fullName evidence="1">Uncharacterized protein</fullName>
    </submittedName>
</protein>
<name>A0AAW2IQE9_9LAMI</name>
<proteinExistence type="predicted"/>
<sequence>MDELEHIEKEILALKGRRTSIRVTLKRKKQLSYQTQSKVHEAEKDIATLESTDPWDDSIVENLESSRARLEIFKEQLKSVNPFA</sequence>
<accession>A0AAW2IQE9</accession>
<organism evidence="1">
    <name type="scientific">Sesamum angustifolium</name>
    <dbReference type="NCBI Taxonomy" id="2727405"/>
    <lineage>
        <taxon>Eukaryota</taxon>
        <taxon>Viridiplantae</taxon>
        <taxon>Streptophyta</taxon>
        <taxon>Embryophyta</taxon>
        <taxon>Tracheophyta</taxon>
        <taxon>Spermatophyta</taxon>
        <taxon>Magnoliopsida</taxon>
        <taxon>eudicotyledons</taxon>
        <taxon>Gunneridae</taxon>
        <taxon>Pentapetalae</taxon>
        <taxon>asterids</taxon>
        <taxon>lamiids</taxon>
        <taxon>Lamiales</taxon>
        <taxon>Pedaliaceae</taxon>
        <taxon>Sesamum</taxon>
    </lineage>
</organism>
<dbReference type="AlphaFoldDB" id="A0AAW2IQE9"/>
<reference evidence="1" key="2">
    <citation type="journal article" date="2024" name="Plant">
        <title>Genomic evolution and insights into agronomic trait innovations of Sesamum species.</title>
        <authorList>
            <person name="Miao H."/>
            <person name="Wang L."/>
            <person name="Qu L."/>
            <person name="Liu H."/>
            <person name="Sun Y."/>
            <person name="Le M."/>
            <person name="Wang Q."/>
            <person name="Wei S."/>
            <person name="Zheng Y."/>
            <person name="Lin W."/>
            <person name="Duan Y."/>
            <person name="Cao H."/>
            <person name="Xiong S."/>
            <person name="Wang X."/>
            <person name="Wei L."/>
            <person name="Li C."/>
            <person name="Ma Q."/>
            <person name="Ju M."/>
            <person name="Zhao R."/>
            <person name="Li G."/>
            <person name="Mu C."/>
            <person name="Tian Q."/>
            <person name="Mei H."/>
            <person name="Zhang T."/>
            <person name="Gao T."/>
            <person name="Zhang H."/>
        </authorList>
    </citation>
    <scope>NUCLEOTIDE SEQUENCE</scope>
    <source>
        <strain evidence="1">G01</strain>
    </source>
</reference>